<dbReference type="SUPFAM" id="SSF56300">
    <property type="entry name" value="Metallo-dependent phosphatases"/>
    <property type="match status" value="1"/>
</dbReference>
<dbReference type="Proteomes" id="UP000662939">
    <property type="component" value="Chromosome"/>
</dbReference>
<evidence type="ECO:0000313" key="5">
    <source>
        <dbReference type="Proteomes" id="UP000662939"/>
    </source>
</evidence>
<evidence type="ECO:0000259" key="3">
    <source>
        <dbReference type="SMART" id="SM00854"/>
    </source>
</evidence>
<dbReference type="RefSeq" id="WP_213170472.1">
    <property type="nucleotide sequence ID" value="NZ_CP070496.1"/>
</dbReference>
<dbReference type="InterPro" id="IPR052169">
    <property type="entry name" value="CW_Biosynth-Accessory"/>
</dbReference>
<dbReference type="InterPro" id="IPR019079">
    <property type="entry name" value="Capsule_synth_CapA"/>
</dbReference>
<evidence type="ECO:0000256" key="2">
    <source>
        <dbReference type="SAM" id="MobiDB-lite"/>
    </source>
</evidence>
<gene>
    <name evidence="4" type="ORF">JQS30_11865</name>
</gene>
<feature type="domain" description="Capsule synthesis protein CapA" evidence="3">
    <location>
        <begin position="73"/>
        <end position="308"/>
    </location>
</feature>
<dbReference type="EMBL" id="CP070496">
    <property type="protein sequence ID" value="QSB04473.1"/>
    <property type="molecule type" value="Genomic_DNA"/>
</dbReference>
<accession>A0A895XLQ0</accession>
<feature type="region of interest" description="Disordered" evidence="2">
    <location>
        <begin position="38"/>
        <end position="70"/>
    </location>
</feature>
<proteinExistence type="inferred from homology"/>
<protein>
    <submittedName>
        <fullName evidence="4">CapA family protein</fullName>
    </submittedName>
</protein>
<name>A0A895XLQ0_9ACTN</name>
<comment type="similarity">
    <text evidence="1">Belongs to the CapA family.</text>
</comment>
<reference evidence="4" key="1">
    <citation type="submission" date="2021-02" db="EMBL/GenBank/DDBJ databases">
        <title>Natronoglycomyces albus gen. nov., sp. nov, a haloalkaliphilic actinobacterium from a soda solonchak soil.</title>
        <authorList>
            <person name="Sorokin D.Y."/>
            <person name="Khijniak T.V."/>
            <person name="Zakharycheva A.P."/>
            <person name="Boueva O.V."/>
            <person name="Ariskina E.V."/>
            <person name="Hahnke R.L."/>
            <person name="Bunk B."/>
            <person name="Sproer C."/>
            <person name="Schumann P."/>
            <person name="Evtushenko L.I."/>
            <person name="Kublanov I.V."/>
        </authorList>
    </citation>
    <scope>NUCLEOTIDE SEQUENCE</scope>
    <source>
        <strain evidence="4">DSM 106290</strain>
    </source>
</reference>
<dbReference type="Gene3D" id="3.60.21.10">
    <property type="match status" value="1"/>
</dbReference>
<dbReference type="PANTHER" id="PTHR33393">
    <property type="entry name" value="POLYGLUTAMINE SYNTHESIS ACCESSORY PROTEIN RV0574C-RELATED"/>
    <property type="match status" value="1"/>
</dbReference>
<dbReference type="Pfam" id="PF09587">
    <property type="entry name" value="PGA_cap"/>
    <property type="match status" value="1"/>
</dbReference>
<evidence type="ECO:0000256" key="1">
    <source>
        <dbReference type="ARBA" id="ARBA00005662"/>
    </source>
</evidence>
<dbReference type="SMART" id="SM00854">
    <property type="entry name" value="PGA_cap"/>
    <property type="match status" value="1"/>
</dbReference>
<organism evidence="4 5">
    <name type="scientific">Natronoglycomyces albus</name>
    <dbReference type="NCBI Taxonomy" id="2811108"/>
    <lineage>
        <taxon>Bacteria</taxon>
        <taxon>Bacillati</taxon>
        <taxon>Actinomycetota</taxon>
        <taxon>Actinomycetes</taxon>
        <taxon>Glycomycetales</taxon>
        <taxon>Glycomycetaceae</taxon>
        <taxon>Natronoglycomyces</taxon>
    </lineage>
</organism>
<dbReference type="KEGG" id="nav:JQS30_11865"/>
<dbReference type="AlphaFoldDB" id="A0A895XLQ0"/>
<dbReference type="CDD" id="cd07381">
    <property type="entry name" value="MPP_CapA"/>
    <property type="match status" value="1"/>
</dbReference>
<dbReference type="PANTHER" id="PTHR33393:SF11">
    <property type="entry name" value="POLYGLUTAMINE SYNTHESIS ACCESSORY PROTEIN RV0574C-RELATED"/>
    <property type="match status" value="1"/>
</dbReference>
<keyword evidence="5" id="KW-1185">Reference proteome</keyword>
<evidence type="ECO:0000313" key="4">
    <source>
        <dbReference type="EMBL" id="QSB04473.1"/>
    </source>
</evidence>
<sequence>MSPLDPDAALPAPTSPPRARLARRSLLTTVPALAVVAACSSEEEPTDLGGEGGAESMPPSPEPSPEPEDTTIRITHVGDTVLGAAPDQLPANGGVDFFDEVVDHLEGDVVIANLEGALSLRDDWVKCEGSCSYFRMPPEYAAIFADAGFDVLNVANNHAWDAGPDGAAETEQAVADAGMKLTGMQGQITQIEVEGVTVATVGFAPYYMFTDVRDLDAVAALVRAASEVADIVVATAHLGAEGVDARRTPEGTEEYLGEDRGNTVAFARTCIDNGAHLVVGHGPHVIRGMEMYNGGLIAYSIGNFGGSVLNGTGILGLGAILQVDIDPDTGHVVGGHIVPTRMAGDGRPTLDAEQGTFAEVNELSPADFGENAVTVSDDGVLQFPGDDQALCLGAGSVTGSG</sequence>
<dbReference type="InterPro" id="IPR029052">
    <property type="entry name" value="Metallo-depent_PP-like"/>
</dbReference>